<dbReference type="Pfam" id="PF00583">
    <property type="entry name" value="Acetyltransf_1"/>
    <property type="match status" value="1"/>
</dbReference>
<keyword evidence="1" id="KW-0808">Transferase</keyword>
<evidence type="ECO:0000256" key="1">
    <source>
        <dbReference type="ARBA" id="ARBA00022679"/>
    </source>
</evidence>
<dbReference type="PROSITE" id="PS51186">
    <property type="entry name" value="GNAT"/>
    <property type="match status" value="1"/>
</dbReference>
<protein>
    <submittedName>
        <fullName evidence="4">GNAT family N-acetyltransferase</fullName>
    </submittedName>
</protein>
<dbReference type="RefSeq" id="WP_317640971.1">
    <property type="nucleotide sequence ID" value="NZ_JAPMIV010000031.1"/>
</dbReference>
<sequence>MKPELEISPLTATPDTRTQLAAMLVETVAHGGSVGFMYPLTPEAAAAFWDGALGAAERGERIILGGWNGEQLIGTVTLILNTPPNQPHRAEIAKMMTRPQWRGQGVAAALLREAEALAVQNGRTLLVLDTASDEGAAGLYEGAGYIFAGELPDYALKPHGGLTGTRLYYRRLGQK</sequence>
<dbReference type="Proteomes" id="UP001276150">
    <property type="component" value="Unassembled WGS sequence"/>
</dbReference>
<dbReference type="InterPro" id="IPR000182">
    <property type="entry name" value="GNAT_dom"/>
</dbReference>
<dbReference type="InterPro" id="IPR050832">
    <property type="entry name" value="Bact_Acetyltransf"/>
</dbReference>
<name>A0ABU4DTC7_9DEIO</name>
<evidence type="ECO:0000256" key="2">
    <source>
        <dbReference type="ARBA" id="ARBA00023315"/>
    </source>
</evidence>
<dbReference type="Gene3D" id="3.40.630.30">
    <property type="match status" value="1"/>
</dbReference>
<dbReference type="EMBL" id="JAPMIV010000031">
    <property type="protein sequence ID" value="MDV6375628.1"/>
    <property type="molecule type" value="Genomic_DNA"/>
</dbReference>
<accession>A0ABU4DTC7</accession>
<evidence type="ECO:0000313" key="4">
    <source>
        <dbReference type="EMBL" id="MDV6375628.1"/>
    </source>
</evidence>
<comment type="caution">
    <text evidence="4">The sequence shown here is derived from an EMBL/GenBank/DDBJ whole genome shotgun (WGS) entry which is preliminary data.</text>
</comment>
<dbReference type="SUPFAM" id="SSF55729">
    <property type="entry name" value="Acyl-CoA N-acyltransferases (Nat)"/>
    <property type="match status" value="1"/>
</dbReference>
<gene>
    <name evidence="4" type="ORF">ORD21_13590</name>
</gene>
<dbReference type="PANTHER" id="PTHR43877">
    <property type="entry name" value="AMINOALKYLPHOSPHONATE N-ACETYLTRANSFERASE-RELATED-RELATED"/>
    <property type="match status" value="1"/>
</dbReference>
<evidence type="ECO:0000259" key="3">
    <source>
        <dbReference type="PROSITE" id="PS51186"/>
    </source>
</evidence>
<proteinExistence type="predicted"/>
<keyword evidence="2" id="KW-0012">Acyltransferase</keyword>
<dbReference type="CDD" id="cd04301">
    <property type="entry name" value="NAT_SF"/>
    <property type="match status" value="1"/>
</dbReference>
<reference evidence="4 5" key="1">
    <citation type="submission" date="2022-11" db="EMBL/GenBank/DDBJ databases">
        <title>Deinococcus ZS9-10, Low Temperature and Draught-tolerating, UV-resistant Bacteria from Continental Antarctica.</title>
        <authorList>
            <person name="Cheng L."/>
        </authorList>
    </citation>
    <scope>NUCLEOTIDE SEQUENCE [LARGE SCALE GENOMIC DNA]</scope>
    <source>
        <strain evidence="4 5">ZS9-10</strain>
    </source>
</reference>
<evidence type="ECO:0000313" key="5">
    <source>
        <dbReference type="Proteomes" id="UP001276150"/>
    </source>
</evidence>
<feature type="domain" description="N-acetyltransferase" evidence="3">
    <location>
        <begin position="23"/>
        <end position="174"/>
    </location>
</feature>
<organism evidence="4 5">
    <name type="scientific">Deinococcus arenicola</name>
    <dbReference type="NCBI Taxonomy" id="2994950"/>
    <lineage>
        <taxon>Bacteria</taxon>
        <taxon>Thermotogati</taxon>
        <taxon>Deinococcota</taxon>
        <taxon>Deinococci</taxon>
        <taxon>Deinococcales</taxon>
        <taxon>Deinococcaceae</taxon>
        <taxon>Deinococcus</taxon>
    </lineage>
</organism>
<keyword evidence="5" id="KW-1185">Reference proteome</keyword>
<dbReference type="InterPro" id="IPR016181">
    <property type="entry name" value="Acyl_CoA_acyltransferase"/>
</dbReference>